<dbReference type="CDD" id="cd01301">
    <property type="entry name" value="rDP_like"/>
    <property type="match status" value="1"/>
</dbReference>
<dbReference type="PANTHER" id="PTHR10443:SF12">
    <property type="entry name" value="DIPEPTIDASE"/>
    <property type="match status" value="1"/>
</dbReference>
<dbReference type="PANTHER" id="PTHR10443">
    <property type="entry name" value="MICROSOMAL DIPEPTIDASE"/>
    <property type="match status" value="1"/>
</dbReference>
<dbReference type="InterPro" id="IPR011697">
    <property type="entry name" value="Peptidase_C26"/>
</dbReference>
<dbReference type="SUPFAM" id="SSF52317">
    <property type="entry name" value="Class I glutamine amidotransferase-like"/>
    <property type="match status" value="1"/>
</dbReference>
<dbReference type="PROSITE" id="PS51365">
    <property type="entry name" value="RENAL_DIPEPTIDASE_2"/>
    <property type="match status" value="1"/>
</dbReference>
<accession>A0ABQ0E056</accession>
<dbReference type="RefSeq" id="WP_411914881.1">
    <property type="nucleotide sequence ID" value="NZ_BAAFSF010000001.1"/>
</dbReference>
<dbReference type="Proteomes" id="UP001628220">
    <property type="component" value="Unassembled WGS sequence"/>
</dbReference>
<dbReference type="Pfam" id="PF01244">
    <property type="entry name" value="Peptidase_M19"/>
    <property type="match status" value="1"/>
</dbReference>
<dbReference type="Pfam" id="PF07722">
    <property type="entry name" value="Peptidase_C26"/>
    <property type="match status" value="1"/>
</dbReference>
<dbReference type="Gene3D" id="3.40.50.880">
    <property type="match status" value="1"/>
</dbReference>
<sequence length="597" mass="64627">MLASTLDIAPSDDLPHALSALYREADEQQGYNPKPIIGLVSHATEAGSSVADAYVKAVADAGGVPILLPISEDLSALDSLLNTIDGLLLTGGCDSLSAYYGEEPSPKLGNVQVRRDRMELPLALYAVRRNIPILGICRGMQLINIALGGTLYQDLESEYPTKLVAHAPKVELAYGAHSVRLSGGKNELRDILGLSEGQPLMVNSLHHQAVKRVARGLRVVATASDGVIEGLVGYPEKNIVAVQWHPEQMASKGDATMQRLFACFVKEAALYKRAKAIHQNIIVLDSHNDTPMEFTSTTDLSVRGNTQVDLPRMREGGVSTSLMVAYVPQKALTREAERKAYQYALDKLDELKQRVVAHPQLVRYVTSAEEIRTAKSAGLLAIAPAIENGYAMGSDLGRLEEFRRLGVVYITLCHNGDNAICDAAQKSKRTHGGLSALGKKAVLRMNELGILVDVSHTSAETTRDVLQLSKKPVIASHSGAKGVYNHPRNLSDEHIRKIAEGGGVVQVCLYHSFVAPRREEADVRKVADHIDHIVKVAGIQAVGVGSDFDGGGGVIGLRGSNDLIMLTIELLRRGYSEQDLRALWGGNFLRVMEANQR</sequence>
<evidence type="ECO:0000313" key="2">
    <source>
        <dbReference type="Proteomes" id="UP001628220"/>
    </source>
</evidence>
<dbReference type="InterPro" id="IPR029062">
    <property type="entry name" value="Class_I_gatase-like"/>
</dbReference>
<keyword evidence="2" id="KW-1185">Reference proteome</keyword>
<dbReference type="InterPro" id="IPR032466">
    <property type="entry name" value="Metal_Hydrolase"/>
</dbReference>
<reference evidence="1 2" key="1">
    <citation type="journal article" date="2025" name="Int. J. Syst. Evol. Microbiol.">
        <title>Desulfovibrio falkowii sp. nov., Porphyromonas miyakawae sp. nov., Mediterraneibacter flintii sp. nov. and Owariibacterium komagatae gen. nov., sp. nov., isolated from human faeces.</title>
        <authorList>
            <person name="Hamaguchi T."/>
            <person name="Ohara M."/>
            <person name="Hisatomi A."/>
            <person name="Sekiguchi K."/>
            <person name="Takeda J.I."/>
            <person name="Ueyama J."/>
            <person name="Ito M."/>
            <person name="Nishiwaki H."/>
            <person name="Ogi T."/>
            <person name="Hirayama M."/>
            <person name="Ohkuma M."/>
            <person name="Sakamoto M."/>
            <person name="Ohno K."/>
        </authorList>
    </citation>
    <scope>NUCLEOTIDE SEQUENCE [LARGE SCALE GENOMIC DNA]</scope>
    <source>
        <strain evidence="1 2">13CB11C</strain>
    </source>
</reference>
<proteinExistence type="predicted"/>
<gene>
    <name evidence="1" type="ORF">Tsumi_01700</name>
</gene>
<evidence type="ECO:0000313" key="1">
    <source>
        <dbReference type="EMBL" id="GAB1251066.1"/>
    </source>
</evidence>
<dbReference type="EMBL" id="BAAFSF010000001">
    <property type="protein sequence ID" value="GAB1251066.1"/>
    <property type="molecule type" value="Genomic_DNA"/>
</dbReference>
<protein>
    <submittedName>
        <fullName evidence="1">Uncharacterized protein</fullName>
    </submittedName>
</protein>
<dbReference type="InterPro" id="IPR008257">
    <property type="entry name" value="Pept_M19"/>
</dbReference>
<name>A0ABQ0E056_9PORP</name>
<dbReference type="CDD" id="cd01745">
    <property type="entry name" value="GATase1_2"/>
    <property type="match status" value="1"/>
</dbReference>
<dbReference type="Gene3D" id="3.20.20.140">
    <property type="entry name" value="Metal-dependent hydrolases"/>
    <property type="match status" value="1"/>
</dbReference>
<dbReference type="PROSITE" id="PS51273">
    <property type="entry name" value="GATASE_TYPE_1"/>
    <property type="match status" value="1"/>
</dbReference>
<comment type="caution">
    <text evidence="1">The sequence shown here is derived from an EMBL/GenBank/DDBJ whole genome shotgun (WGS) entry which is preliminary data.</text>
</comment>
<organism evidence="1 2">
    <name type="scientific">Porphyromonas miyakawae</name>
    <dbReference type="NCBI Taxonomy" id="3137470"/>
    <lineage>
        <taxon>Bacteria</taxon>
        <taxon>Pseudomonadati</taxon>
        <taxon>Bacteroidota</taxon>
        <taxon>Bacteroidia</taxon>
        <taxon>Bacteroidales</taxon>
        <taxon>Porphyromonadaceae</taxon>
        <taxon>Porphyromonas</taxon>
    </lineage>
</organism>
<dbReference type="SUPFAM" id="SSF51556">
    <property type="entry name" value="Metallo-dependent hydrolases"/>
    <property type="match status" value="1"/>
</dbReference>